<dbReference type="RefSeq" id="WP_275683859.1">
    <property type="nucleotide sequence ID" value="NZ_JAJLJH010000006.1"/>
</dbReference>
<gene>
    <name evidence="4" type="ORF">LPC04_19080</name>
</gene>
<evidence type="ECO:0000256" key="2">
    <source>
        <dbReference type="ARBA" id="ARBA00019418"/>
    </source>
</evidence>
<dbReference type="InterPro" id="IPR036714">
    <property type="entry name" value="SDH_sf"/>
</dbReference>
<dbReference type="EMBL" id="JAJLJH010000006">
    <property type="protein sequence ID" value="MCK9687812.1"/>
    <property type="molecule type" value="Genomic_DNA"/>
</dbReference>
<keyword evidence="5" id="KW-1185">Reference proteome</keyword>
<comment type="caution">
    <text evidence="4">The sequence shown here is derived from an EMBL/GenBank/DDBJ whole genome shotgun (WGS) entry which is preliminary data.</text>
</comment>
<evidence type="ECO:0000313" key="5">
    <source>
        <dbReference type="Proteomes" id="UP001139353"/>
    </source>
</evidence>
<evidence type="ECO:0000256" key="1">
    <source>
        <dbReference type="ARBA" id="ARBA00008571"/>
    </source>
</evidence>
<dbReference type="AlphaFoldDB" id="A0A9X2C134"/>
<sequence length="97" mass="11050">MDAAIDPTELNRLKWRCKRGLLENDLFIERFFNEQGDGLTIRHVAGLQPLMDLPDNDLLDLLLARREPDGELDTPEVNEVLALMRRPAATVLQKGKL</sequence>
<dbReference type="Gene3D" id="1.10.150.250">
    <property type="entry name" value="Flavinator of succinate dehydrogenase"/>
    <property type="match status" value="1"/>
</dbReference>
<reference evidence="4" key="1">
    <citation type="submission" date="2021-11" db="EMBL/GenBank/DDBJ databases">
        <title>BS-T2-15 a new species belonging to the Comamonadaceae family isolated from the soil of a French oak forest.</title>
        <authorList>
            <person name="Mieszkin S."/>
            <person name="Alain K."/>
        </authorList>
    </citation>
    <scope>NUCLEOTIDE SEQUENCE</scope>
    <source>
        <strain evidence="4">BS-T2-15</strain>
    </source>
</reference>
<evidence type="ECO:0000313" key="4">
    <source>
        <dbReference type="EMBL" id="MCK9687812.1"/>
    </source>
</evidence>
<dbReference type="InterPro" id="IPR005631">
    <property type="entry name" value="SDH"/>
</dbReference>
<comment type="similarity">
    <text evidence="1">Belongs to the SdhE FAD assembly factor family.</text>
</comment>
<keyword evidence="3" id="KW-0143">Chaperone</keyword>
<organism evidence="4 5">
    <name type="scientific">Scleromatobacter humisilvae</name>
    <dbReference type="NCBI Taxonomy" id="2897159"/>
    <lineage>
        <taxon>Bacteria</taxon>
        <taxon>Pseudomonadati</taxon>
        <taxon>Pseudomonadota</taxon>
        <taxon>Betaproteobacteria</taxon>
        <taxon>Burkholderiales</taxon>
        <taxon>Sphaerotilaceae</taxon>
        <taxon>Scleromatobacter</taxon>
    </lineage>
</organism>
<accession>A0A9X2C134</accession>
<name>A0A9X2C134_9BURK</name>
<protein>
    <recommendedName>
        <fullName evidence="2">FAD assembly factor SdhE</fullName>
    </recommendedName>
</protein>
<dbReference type="SUPFAM" id="SSF109910">
    <property type="entry name" value="YgfY-like"/>
    <property type="match status" value="1"/>
</dbReference>
<evidence type="ECO:0000256" key="3">
    <source>
        <dbReference type="ARBA" id="ARBA00023186"/>
    </source>
</evidence>
<dbReference type="Proteomes" id="UP001139353">
    <property type="component" value="Unassembled WGS sequence"/>
</dbReference>
<dbReference type="Pfam" id="PF03937">
    <property type="entry name" value="Sdh5"/>
    <property type="match status" value="1"/>
</dbReference>
<proteinExistence type="inferred from homology"/>